<reference evidence="1" key="1">
    <citation type="submission" date="2023-04" db="EMBL/GenBank/DDBJ databases">
        <title>Draft Genome sequencing of Naganishia species isolated from polar environments using Oxford Nanopore Technology.</title>
        <authorList>
            <person name="Leo P."/>
            <person name="Venkateswaran K."/>
        </authorList>
    </citation>
    <scope>NUCLEOTIDE SEQUENCE</scope>
    <source>
        <strain evidence="1">MNA-CCFEE 5261</strain>
    </source>
</reference>
<name>A0ACC2VPN6_9TREE</name>
<evidence type="ECO:0000313" key="1">
    <source>
        <dbReference type="EMBL" id="KAJ9100842.1"/>
    </source>
</evidence>
<proteinExistence type="predicted"/>
<gene>
    <name evidence="1" type="ORF">QFC19_005448</name>
</gene>
<dbReference type="Proteomes" id="UP001241377">
    <property type="component" value="Unassembled WGS sequence"/>
</dbReference>
<evidence type="ECO:0000313" key="2">
    <source>
        <dbReference type="Proteomes" id="UP001241377"/>
    </source>
</evidence>
<accession>A0ACC2VPN6</accession>
<dbReference type="EMBL" id="JASBWR010000061">
    <property type="protein sequence ID" value="KAJ9100842.1"/>
    <property type="molecule type" value="Genomic_DNA"/>
</dbReference>
<comment type="caution">
    <text evidence="1">The sequence shown here is derived from an EMBL/GenBank/DDBJ whole genome shotgun (WGS) entry which is preliminary data.</text>
</comment>
<keyword evidence="2" id="KW-1185">Reference proteome</keyword>
<organism evidence="1 2">
    <name type="scientific">Naganishia cerealis</name>
    <dbReference type="NCBI Taxonomy" id="610337"/>
    <lineage>
        <taxon>Eukaryota</taxon>
        <taxon>Fungi</taxon>
        <taxon>Dikarya</taxon>
        <taxon>Basidiomycota</taxon>
        <taxon>Agaricomycotina</taxon>
        <taxon>Tremellomycetes</taxon>
        <taxon>Filobasidiales</taxon>
        <taxon>Filobasidiaceae</taxon>
        <taxon>Naganishia</taxon>
    </lineage>
</organism>
<protein>
    <submittedName>
        <fullName evidence="1">Uncharacterized protein</fullName>
    </submittedName>
</protein>
<sequence length="155" mass="17809">MYTPKRKREDVESYQKKVKNASEREKQAYSTSEEWPVYSHPEGGIVKITPWGSLRQFQDQNGNTVTKFEDKGFQDYAFACGNGQNNVYELPTTPQSMYRSSPAPTSMSNGDKIDFSPLDEAESYVREGYGSDEWQSYGQEQENYFGMQNDNDAME</sequence>